<evidence type="ECO:0000256" key="8">
    <source>
        <dbReference type="SAM" id="Phobius"/>
    </source>
</evidence>
<accession>A0A6B2JPU9</accession>
<evidence type="ECO:0000256" key="1">
    <source>
        <dbReference type="ARBA" id="ARBA00022448"/>
    </source>
</evidence>
<evidence type="ECO:0000256" key="7">
    <source>
        <dbReference type="ARBA" id="ARBA00023136"/>
    </source>
</evidence>
<dbReference type="GO" id="GO:0034639">
    <property type="term" value="F:L-amino acid efflux transmembrane transporter activity"/>
    <property type="evidence" value="ECO:0007669"/>
    <property type="project" value="InterPro"/>
</dbReference>
<evidence type="ECO:0000256" key="2">
    <source>
        <dbReference type="ARBA" id="ARBA00022475"/>
    </source>
</evidence>
<name>A0A6B2JPU9_9RHOB</name>
<feature type="transmembrane region" description="Helical" evidence="8">
    <location>
        <begin position="110"/>
        <end position="129"/>
    </location>
</feature>
<feature type="transmembrane region" description="Helical" evidence="8">
    <location>
        <begin position="50"/>
        <end position="69"/>
    </location>
</feature>
<dbReference type="GO" id="GO:0016020">
    <property type="term" value="C:membrane"/>
    <property type="evidence" value="ECO:0007669"/>
    <property type="project" value="InterPro"/>
</dbReference>
<proteinExistence type="predicted"/>
<evidence type="ECO:0000256" key="4">
    <source>
        <dbReference type="ARBA" id="ARBA00022692"/>
    </source>
</evidence>
<evidence type="ECO:0000256" key="5">
    <source>
        <dbReference type="ARBA" id="ARBA00022970"/>
    </source>
</evidence>
<keyword evidence="2" id="KW-1003">Cell membrane</keyword>
<dbReference type="EMBL" id="JAAGAB010000002">
    <property type="protein sequence ID" value="NDV00707.1"/>
    <property type="molecule type" value="Genomic_DNA"/>
</dbReference>
<feature type="transmembrane region" description="Helical" evidence="8">
    <location>
        <begin position="12"/>
        <end position="30"/>
    </location>
</feature>
<keyword evidence="1" id="KW-0813">Transport</keyword>
<keyword evidence="10" id="KW-1185">Reference proteome</keyword>
<protein>
    <submittedName>
        <fullName evidence="9">L-alanine exporter AlaE</fullName>
    </submittedName>
</protein>
<evidence type="ECO:0000313" key="10">
    <source>
        <dbReference type="Proteomes" id="UP000474757"/>
    </source>
</evidence>
<keyword evidence="6 8" id="KW-1133">Transmembrane helix</keyword>
<evidence type="ECO:0000256" key="3">
    <source>
        <dbReference type="ARBA" id="ARBA00022519"/>
    </source>
</evidence>
<comment type="caution">
    <text evidence="9">The sequence shown here is derived from an EMBL/GenBank/DDBJ whole genome shotgun (WGS) entry which is preliminary data.</text>
</comment>
<feature type="transmembrane region" description="Helical" evidence="8">
    <location>
        <begin position="81"/>
        <end position="104"/>
    </location>
</feature>
<sequence>MSGRQRARDVVRDFIADTAALVVFFTLTGVLNERFFVGMGWDEVLTARLIGAPLMVLTARPYGLWRGLVMRRAGEGRGSKLVWDTASLLTFQVPIYVAIIWAGGAEGAELWRGALGAAVMMLALGRPYGIWLDLVRGWFGLPPGGQTPMSVNPDR</sequence>
<evidence type="ECO:0000313" key="9">
    <source>
        <dbReference type="EMBL" id="NDV00707.1"/>
    </source>
</evidence>
<gene>
    <name evidence="9" type="primary">alaE</name>
    <name evidence="9" type="ORF">GZA08_06960</name>
</gene>
<keyword evidence="7 8" id="KW-0472">Membrane</keyword>
<keyword evidence="5" id="KW-0029">Amino-acid transport</keyword>
<dbReference type="AlphaFoldDB" id="A0A6B2JPU9"/>
<dbReference type="InterPro" id="IPR010574">
    <property type="entry name" value="Ala_export_AlaE"/>
</dbReference>
<dbReference type="Pfam" id="PF06610">
    <property type="entry name" value="AlaE"/>
    <property type="match status" value="1"/>
</dbReference>
<dbReference type="Proteomes" id="UP000474757">
    <property type="component" value="Unassembled WGS sequence"/>
</dbReference>
<evidence type="ECO:0000256" key="6">
    <source>
        <dbReference type="ARBA" id="ARBA00022989"/>
    </source>
</evidence>
<reference evidence="9 10" key="1">
    <citation type="submission" date="2020-02" db="EMBL/GenBank/DDBJ databases">
        <title>Pseudoroseicyclus tamarix, sp. nov., isolated from offshore sediment of a Tamarix chinensis forest.</title>
        <authorList>
            <person name="Gai Y."/>
        </authorList>
    </citation>
    <scope>NUCLEOTIDE SEQUENCE [LARGE SCALE GENOMIC DNA]</scope>
    <source>
        <strain evidence="9 10">CLL3-39</strain>
    </source>
</reference>
<organism evidence="9 10">
    <name type="scientific">Pseudoroseicyclus tamaricis</name>
    <dbReference type="NCBI Taxonomy" id="2705421"/>
    <lineage>
        <taxon>Bacteria</taxon>
        <taxon>Pseudomonadati</taxon>
        <taxon>Pseudomonadota</taxon>
        <taxon>Alphaproteobacteria</taxon>
        <taxon>Rhodobacterales</taxon>
        <taxon>Paracoccaceae</taxon>
        <taxon>Pseudoroseicyclus</taxon>
    </lineage>
</organism>
<keyword evidence="4 8" id="KW-0812">Transmembrane</keyword>
<keyword evidence="3" id="KW-0997">Cell inner membrane</keyword>